<keyword evidence="2" id="KW-1185">Reference proteome</keyword>
<sequence length="72" mass="8762">MGYWFGVFDKRLSWRKKTPVKIYGKWYTPKGEKVRDSDAYFKTIERNGRYWEGNIGWSKKNKKILRDHGVFL</sequence>
<reference evidence="1 2" key="1">
    <citation type="journal article" date="2013" name="Genome Announc.">
        <title>Draft Genome Sequence of a Highly Flagellated, Fast-Swimming Archaeon, Methanocaldococcus villosus Strain KIN24-T80 (DSM 22612).</title>
        <authorList>
            <person name="Thennarasu S."/>
            <person name="Polireddy D."/>
            <person name="Antony A."/>
            <person name="Yada M.R."/>
            <person name="Algarawi S."/>
            <person name="Sivakumar N."/>
        </authorList>
    </citation>
    <scope>NUCLEOTIDE SEQUENCE [LARGE SCALE GENOMIC DNA]</scope>
    <source>
        <strain evidence="1 2">KIN24-T80</strain>
    </source>
</reference>
<dbReference type="AlphaFoldDB" id="N6V174"/>
<dbReference type="Proteomes" id="UP000053695">
    <property type="component" value="Unassembled WGS sequence"/>
</dbReference>
<dbReference type="EMBL" id="APMM01000029">
    <property type="protein sequence ID" value="ENN96033.1"/>
    <property type="molecule type" value="Genomic_DNA"/>
</dbReference>
<gene>
    <name evidence="1" type="ORF">J422_04590</name>
</gene>
<evidence type="ECO:0000313" key="2">
    <source>
        <dbReference type="Proteomes" id="UP000053695"/>
    </source>
</evidence>
<protein>
    <submittedName>
        <fullName evidence="1">Uncharacterized protein</fullName>
    </submittedName>
</protein>
<name>N6V174_9EURY</name>
<organism evidence="1 2">
    <name type="scientific">Methanocaldococcus villosus KIN24-T80</name>
    <dbReference type="NCBI Taxonomy" id="1069083"/>
    <lineage>
        <taxon>Archaea</taxon>
        <taxon>Methanobacteriati</taxon>
        <taxon>Methanobacteriota</taxon>
        <taxon>Methanomada group</taxon>
        <taxon>Methanococci</taxon>
        <taxon>Methanococcales</taxon>
        <taxon>Methanocaldococcaceae</taxon>
        <taxon>Methanocaldococcus</taxon>
    </lineage>
</organism>
<dbReference type="RefSeq" id="WP_004591913.1">
    <property type="nucleotide sequence ID" value="NZ_APMM01000029.1"/>
</dbReference>
<comment type="caution">
    <text evidence="1">The sequence shown here is derived from an EMBL/GenBank/DDBJ whole genome shotgun (WGS) entry which is preliminary data.</text>
</comment>
<dbReference type="PATRIC" id="fig|1069083.5.peg.899"/>
<proteinExistence type="predicted"/>
<evidence type="ECO:0000313" key="1">
    <source>
        <dbReference type="EMBL" id="ENN96033.1"/>
    </source>
</evidence>
<accession>N6V174</accession>